<evidence type="ECO:0000256" key="6">
    <source>
        <dbReference type="RuleBase" id="RU003934"/>
    </source>
</evidence>
<evidence type="ECO:0000256" key="2">
    <source>
        <dbReference type="ARBA" id="ARBA00022730"/>
    </source>
</evidence>
<dbReference type="PROSITE" id="PS00050">
    <property type="entry name" value="RIBOSOMAL_L23"/>
    <property type="match status" value="1"/>
</dbReference>
<dbReference type="EMBL" id="KT266785">
    <property type="protein sequence ID" value="AMK96263.1"/>
    <property type="molecule type" value="Genomic_DNA"/>
</dbReference>
<name>A0A141SD95_9FLOR</name>
<keyword evidence="2" id="KW-0699">rRNA-binding</keyword>
<dbReference type="HAMAP" id="MF_01369_B">
    <property type="entry name" value="Ribosomal_uL23_B"/>
    <property type="match status" value="1"/>
</dbReference>
<dbReference type="GO" id="GO:0019843">
    <property type="term" value="F:rRNA binding"/>
    <property type="evidence" value="ECO:0007669"/>
    <property type="project" value="UniProtKB-KW"/>
</dbReference>
<dbReference type="GO" id="GO:0006412">
    <property type="term" value="P:translation"/>
    <property type="evidence" value="ECO:0007669"/>
    <property type="project" value="InterPro"/>
</dbReference>
<dbReference type="GO" id="GO:1990904">
    <property type="term" value="C:ribonucleoprotein complex"/>
    <property type="evidence" value="ECO:0007669"/>
    <property type="project" value="UniProtKB-KW"/>
</dbReference>
<dbReference type="PANTHER" id="PTHR11620">
    <property type="entry name" value="60S RIBOSOMAL PROTEIN L23A"/>
    <property type="match status" value="1"/>
</dbReference>
<dbReference type="InterPro" id="IPR012677">
    <property type="entry name" value="Nucleotide-bd_a/b_plait_sf"/>
</dbReference>
<keyword evidence="7" id="KW-0934">Plastid</keyword>
<dbReference type="SUPFAM" id="SSF54189">
    <property type="entry name" value="Ribosomal proteins S24e, L23 and L15e"/>
    <property type="match status" value="1"/>
</dbReference>
<evidence type="ECO:0000256" key="3">
    <source>
        <dbReference type="ARBA" id="ARBA00022884"/>
    </source>
</evidence>
<protein>
    <submittedName>
        <fullName evidence="7">Ribosomal protein L23</fullName>
    </submittedName>
</protein>
<evidence type="ECO:0000313" key="7">
    <source>
        <dbReference type="EMBL" id="AMK96263.1"/>
    </source>
</evidence>
<accession>A0A141SD95</accession>
<dbReference type="Gene3D" id="3.30.70.330">
    <property type="match status" value="1"/>
</dbReference>
<dbReference type="InterPro" id="IPR013025">
    <property type="entry name" value="Ribosomal_uL23-like"/>
</dbReference>
<keyword evidence="5 6" id="KW-0687">Ribonucleoprotein</keyword>
<geneLocation type="plastid" evidence="7"/>
<evidence type="ECO:0000256" key="1">
    <source>
        <dbReference type="ARBA" id="ARBA00006700"/>
    </source>
</evidence>
<dbReference type="InterPro" id="IPR012678">
    <property type="entry name" value="Ribosomal_uL23/eL15/eS24_sf"/>
</dbReference>
<dbReference type="NCBIfam" id="NF004363">
    <property type="entry name" value="PRK05738.2-4"/>
    <property type="match status" value="1"/>
</dbReference>
<comment type="similarity">
    <text evidence="1 6">Belongs to the universal ribosomal protein uL23 family.</text>
</comment>
<organism evidence="7">
    <name type="scientific">Sporolithon durum</name>
    <dbReference type="NCBI Taxonomy" id="48970"/>
    <lineage>
        <taxon>Eukaryota</taxon>
        <taxon>Rhodophyta</taxon>
        <taxon>Florideophyceae</taxon>
        <taxon>Corallinophycidae</taxon>
        <taxon>Sporolithales</taxon>
        <taxon>Sporolithaceae</taxon>
        <taxon>Sporolithon</taxon>
    </lineage>
</organism>
<dbReference type="GO" id="GO:0005840">
    <property type="term" value="C:ribosome"/>
    <property type="evidence" value="ECO:0007669"/>
    <property type="project" value="UniProtKB-KW"/>
</dbReference>
<dbReference type="GeneID" id="27215738"/>
<dbReference type="AlphaFoldDB" id="A0A141SD95"/>
<evidence type="ECO:0000256" key="4">
    <source>
        <dbReference type="ARBA" id="ARBA00022980"/>
    </source>
</evidence>
<sequence length="100" mass="11902">MDKLKKRKPTDIIKKVIITDKTTKFLEFNQYCFNVERKANKLEIKQAIEYLFKVKVKKINSYNTPEKKHTVGKFIGKKPQYKKAIVTLNDDYKINLFSDK</sequence>
<evidence type="ECO:0000256" key="5">
    <source>
        <dbReference type="ARBA" id="ARBA00023274"/>
    </source>
</evidence>
<dbReference type="InterPro" id="IPR001014">
    <property type="entry name" value="Ribosomal_uL23_CS"/>
</dbReference>
<reference evidence="7" key="1">
    <citation type="submission" date="2015-07" db="EMBL/GenBank/DDBJ databases">
        <title>Reconstructing the complex evolutionary history of mobile plasmids in red algal genomes.</title>
        <authorList>
            <person name="Lee J."/>
            <person name="Kim K.M."/>
            <person name="Yang E.C."/>
            <person name="Miller K.A."/>
            <person name="Boo S.M."/>
            <person name="Bhattacharya D."/>
            <person name="Yoon H.S."/>
        </authorList>
    </citation>
    <scope>NUCLEOTIDE SEQUENCE</scope>
</reference>
<keyword evidence="3" id="KW-0694">RNA-binding</keyword>
<gene>
    <name evidence="7" type="primary">rpl23</name>
    <name evidence="7" type="ORF">Sdur_234</name>
</gene>
<dbReference type="RefSeq" id="YP_009244021.1">
    <property type="nucleotide sequence ID" value="NC_029857.1"/>
</dbReference>
<dbReference type="Pfam" id="PF00276">
    <property type="entry name" value="Ribosomal_L23"/>
    <property type="match status" value="1"/>
</dbReference>
<dbReference type="GO" id="GO:0003735">
    <property type="term" value="F:structural constituent of ribosome"/>
    <property type="evidence" value="ECO:0007669"/>
    <property type="project" value="InterPro"/>
</dbReference>
<proteinExistence type="inferred from homology"/>
<keyword evidence="4 6" id="KW-0689">Ribosomal protein</keyword>